<feature type="region of interest" description="Disordered" evidence="1">
    <location>
        <begin position="150"/>
        <end position="180"/>
    </location>
</feature>
<protein>
    <submittedName>
        <fullName evidence="2">ARAD1C31482p</fullName>
    </submittedName>
</protein>
<reference evidence="2" key="2">
    <citation type="submission" date="2014-06" db="EMBL/GenBank/DDBJ databases">
        <title>The complete genome of Blastobotrys (Arxula) adeninivorans LS3 - a yeast of biotechnological interest.</title>
        <authorList>
            <person name="Kunze G."/>
            <person name="Gaillardin C."/>
            <person name="Czernicka M."/>
            <person name="Durrens P."/>
            <person name="Martin T."/>
            <person name="Boer E."/>
            <person name="Gabaldon T."/>
            <person name="Cruz J."/>
            <person name="Talla E."/>
            <person name="Marck C."/>
            <person name="Goffeau A."/>
            <person name="Barbe V."/>
            <person name="Baret P."/>
            <person name="Baronian K."/>
            <person name="Beier S."/>
            <person name="Bleykasten C."/>
            <person name="Bode R."/>
            <person name="Casaregola S."/>
            <person name="Despons L."/>
            <person name="Fairhead C."/>
            <person name="Giersberg M."/>
            <person name="Gierski P."/>
            <person name="Hahnel U."/>
            <person name="Hartmann A."/>
            <person name="Jankowska D."/>
            <person name="Jubin C."/>
            <person name="Jung P."/>
            <person name="Lafontaine I."/>
            <person name="Leh-Louis V."/>
            <person name="Lemaire M."/>
            <person name="Marcet-Houben M."/>
            <person name="Mascher M."/>
            <person name="Morel G."/>
            <person name="Richard G.-F."/>
            <person name="Riechen J."/>
            <person name="Sacerdot C."/>
            <person name="Sarkar A."/>
            <person name="Savel G."/>
            <person name="Schacherer J."/>
            <person name="Sherman D."/>
            <person name="Straub M.-L."/>
            <person name="Stein N."/>
            <person name="Thierry A."/>
            <person name="Trautwein-Schult A."/>
            <person name="Westhof E."/>
            <person name="Worch S."/>
            <person name="Dujon B."/>
            <person name="Souciet J.-L."/>
            <person name="Wincker P."/>
            <person name="Scholz U."/>
            <person name="Neuveglise N."/>
        </authorList>
    </citation>
    <scope>NUCLEOTIDE SEQUENCE</scope>
    <source>
        <strain evidence="2">LS3</strain>
    </source>
</reference>
<proteinExistence type="predicted"/>
<organism evidence="2">
    <name type="scientific">Blastobotrys adeninivorans</name>
    <name type="common">Yeast</name>
    <name type="synonym">Arxula adeninivorans</name>
    <dbReference type="NCBI Taxonomy" id="409370"/>
    <lineage>
        <taxon>Eukaryota</taxon>
        <taxon>Fungi</taxon>
        <taxon>Dikarya</taxon>
        <taxon>Ascomycota</taxon>
        <taxon>Saccharomycotina</taxon>
        <taxon>Dipodascomycetes</taxon>
        <taxon>Dipodascales</taxon>
        <taxon>Trichomonascaceae</taxon>
        <taxon>Blastobotrys</taxon>
    </lineage>
</organism>
<dbReference type="EMBL" id="HG937693">
    <property type="protein sequence ID" value="CDP35270.1"/>
    <property type="molecule type" value="Genomic_DNA"/>
</dbReference>
<reference evidence="2" key="1">
    <citation type="submission" date="2014-02" db="EMBL/GenBank/DDBJ databases">
        <authorList>
            <person name="Genoscope - CEA"/>
        </authorList>
    </citation>
    <scope>NUCLEOTIDE SEQUENCE</scope>
    <source>
        <strain evidence="2">LS3</strain>
    </source>
</reference>
<feature type="region of interest" description="Disordered" evidence="1">
    <location>
        <begin position="243"/>
        <end position="267"/>
    </location>
</feature>
<sequence length="319" mass="35465">MDAWNEVGGSKFAKKWKAIANQVANQGLVYLSNEDRAEEYWIYIRKVVCEKGIFYNPHPSKYAFTLAYVKEADSHFWLLIPLDSAVTERTWAKVYIQSCARVDAGSIERLKATSPVDFASVRLMAAEVPQNKVMPLFVVYKLESEETRVLRTGTPLSPTKRRKTSDRSDPEVSPVRSPKRVVKREAQEVMIVDPYFLPAEDLSDFTDNEGGYYNRHGNASDNDATIDDGGPRVLPTFDISDRMNKDNVEGVPGPIKEGESTNVPRSNGGKLRALAVNEQSIAHYERLKKAGQLVSLLTYGEPPTGLEGLVASMSEGDGS</sequence>
<evidence type="ECO:0000313" key="2">
    <source>
        <dbReference type="EMBL" id="CDP35270.1"/>
    </source>
</evidence>
<dbReference type="AlphaFoldDB" id="A0A060T2F7"/>
<name>A0A060T2F7_BLAAD</name>
<gene>
    <name evidence="2" type="ORF">GNLVRS02_ARAD1C31482g</name>
</gene>
<accession>A0A060T2F7</accession>
<evidence type="ECO:0000256" key="1">
    <source>
        <dbReference type="SAM" id="MobiDB-lite"/>
    </source>
</evidence>